<feature type="chain" id="PRO_5011589375" evidence="1">
    <location>
        <begin position="19"/>
        <end position="430"/>
    </location>
</feature>
<evidence type="ECO:0000313" key="3">
    <source>
        <dbReference type="Proteomes" id="UP000199116"/>
    </source>
</evidence>
<dbReference type="AlphaFoldDB" id="A0A1I2Q9L8"/>
<dbReference type="RefSeq" id="WP_093306663.1">
    <property type="nucleotide sequence ID" value="NZ_FOOH01000046.1"/>
</dbReference>
<dbReference type="Gene3D" id="1.20.1440.30">
    <property type="entry name" value="Biosynthetic Protein domain"/>
    <property type="match status" value="1"/>
</dbReference>
<gene>
    <name evidence="2" type="ORF">SAMN04488033_1467</name>
</gene>
<dbReference type="Proteomes" id="UP000199116">
    <property type="component" value="Unassembled WGS sequence"/>
</dbReference>
<proteinExistence type="predicted"/>
<dbReference type="Gene3D" id="3.30.1870.10">
    <property type="entry name" value="EreA-like, domain 2"/>
    <property type="match status" value="1"/>
</dbReference>
<dbReference type="GO" id="GO:0046677">
    <property type="term" value="P:response to antibiotic"/>
    <property type="evidence" value="ECO:0007669"/>
    <property type="project" value="InterPro"/>
</dbReference>
<dbReference type="EMBL" id="FOOH01000046">
    <property type="protein sequence ID" value="SFG24343.1"/>
    <property type="molecule type" value="Genomic_DNA"/>
</dbReference>
<dbReference type="CDD" id="cd14728">
    <property type="entry name" value="Ere-like"/>
    <property type="match status" value="1"/>
</dbReference>
<dbReference type="Pfam" id="PF05139">
    <property type="entry name" value="Erythro_esteras"/>
    <property type="match status" value="1"/>
</dbReference>
<accession>A0A1I2Q9L8</accession>
<dbReference type="PANTHER" id="PTHR31299">
    <property type="entry name" value="ESTERASE, PUTATIVE (AFU_ORTHOLOGUE AFUA_1G05850)-RELATED"/>
    <property type="match status" value="1"/>
</dbReference>
<dbReference type="Gene3D" id="3.40.1660.10">
    <property type="entry name" value="EreA-like (biosynthetic domain)"/>
    <property type="match status" value="1"/>
</dbReference>
<dbReference type="PANTHER" id="PTHR31299:SF0">
    <property type="entry name" value="ESTERASE, PUTATIVE (AFU_ORTHOLOGUE AFUA_1G05850)-RELATED"/>
    <property type="match status" value="1"/>
</dbReference>
<dbReference type="InterPro" id="IPR052036">
    <property type="entry name" value="Hydrolase/PRTase-associated"/>
</dbReference>
<protein>
    <submittedName>
        <fullName evidence="2">Erythromycin esterase</fullName>
    </submittedName>
</protein>
<organism evidence="2 3">
    <name type="scientific">Salegentibacter agarivorans</name>
    <dbReference type="NCBI Taxonomy" id="345907"/>
    <lineage>
        <taxon>Bacteria</taxon>
        <taxon>Pseudomonadati</taxon>
        <taxon>Bacteroidota</taxon>
        <taxon>Flavobacteriia</taxon>
        <taxon>Flavobacteriales</taxon>
        <taxon>Flavobacteriaceae</taxon>
        <taxon>Salegentibacter</taxon>
    </lineage>
</organism>
<evidence type="ECO:0000313" key="2">
    <source>
        <dbReference type="EMBL" id="SFG24343.1"/>
    </source>
</evidence>
<reference evidence="3" key="1">
    <citation type="submission" date="2016-10" db="EMBL/GenBank/DDBJ databases">
        <authorList>
            <person name="Varghese N."/>
            <person name="Submissions S."/>
        </authorList>
    </citation>
    <scope>NUCLEOTIDE SEQUENCE [LARGE SCALE GENOMIC DNA]</scope>
    <source>
        <strain evidence="3">DSM 23515</strain>
    </source>
</reference>
<dbReference type="SUPFAM" id="SSF159501">
    <property type="entry name" value="EreA/ChaN-like"/>
    <property type="match status" value="1"/>
</dbReference>
<feature type="signal peptide" evidence="1">
    <location>
        <begin position="1"/>
        <end position="18"/>
    </location>
</feature>
<keyword evidence="1" id="KW-0732">Signal</keyword>
<sequence>MKSLLFTSLFLLSFTINAQEEEVINWINQNAIEIEDADPNTDLPNFNDQIPEKFKNAKIFGFGEASHHGKEFFNIKAKYFKYLVKNQDVKVFIMEESYPAEAGINEWIGGGKGNAKTIANNFSILPWYNREVVDLLEWMRNYNLAHPNEEKIRFYGMDIQNVEGINQEIRDFVKEYQVPVREELLSVVDSTTHKKIDYDKSTNWADIQLPKLREVEQIITDHQKNHYPKQEEEFTTILRALNYLKAYTYYLQHSKSDVRDRKMFESVKWIIDNNTSNGKAFIWAHNEHINNHEMLSYGSGWISAGGHLKDFYKEDYYSVYFDFGTGKAIGFVTRKNKPNYWDLYEIEKPYRRTYSRTLYEANKDIYFIDMDMALKNIHMNDFFSDKKKQLLLGGPGFDPKNKTLISKKFSKMFDGLIYIKSISSANYDLN</sequence>
<evidence type="ECO:0000256" key="1">
    <source>
        <dbReference type="SAM" id="SignalP"/>
    </source>
</evidence>
<name>A0A1I2Q9L8_9FLAO</name>
<dbReference type="InterPro" id="IPR007815">
    <property type="entry name" value="Emycin_Estase"/>
</dbReference>
<keyword evidence="3" id="KW-1185">Reference proteome</keyword>